<dbReference type="GO" id="GO:0003684">
    <property type="term" value="F:damaged DNA binding"/>
    <property type="evidence" value="ECO:0007669"/>
    <property type="project" value="InterPro"/>
</dbReference>
<name>A0A0M4M5S1_9HYPH</name>
<dbReference type="Gene3D" id="3.20.190.10">
    <property type="entry name" value="MutM-like, N-terminal"/>
    <property type="match status" value="1"/>
</dbReference>
<evidence type="ECO:0000256" key="13">
    <source>
        <dbReference type="ARBA" id="ARBA00023295"/>
    </source>
</evidence>
<keyword evidence="6 15" id="KW-0863">Zinc-finger</keyword>
<comment type="catalytic activity">
    <reaction evidence="1 15">
        <text>Hydrolysis of DNA containing ring-opened 7-methylguanine residues, releasing 2,6-diamino-4-hydroxy-5-(N-methyl)formamidopyrimidine.</text>
        <dbReference type="EC" id="3.2.2.23"/>
    </reaction>
</comment>
<dbReference type="SMART" id="SM01232">
    <property type="entry name" value="H2TH"/>
    <property type="match status" value="1"/>
</dbReference>
<feature type="binding site" evidence="15">
    <location>
        <position position="123"/>
    </location>
    <ligand>
        <name>DNA</name>
        <dbReference type="ChEBI" id="CHEBI:16991"/>
    </ligand>
</feature>
<sequence length="291" mass="32857">MPELPEVETIRRGLDPILVGSKILSVTLGRKNLRFPFPEEFSNRITDEIIVGVGRRAKYLLFYLSHNKTILSHLGMSGSWRAESNFPRKEPSIVQRSVAHDHCTVVIQTENNEIFRLIYNDSRRFGFMVLADSMKLNEHPFLKNLGVEPIGDAFSGAYLQRTFVNKKVSLKTALLDQSVIAGLGNIYVCEALWRSCLSPQRSVSTLALKDANVCHVVEDLAQNIREVLFDAILSGGSSLRDYIHADGSLGYFQQYFSVYKREGKECLRCGTLIVRIVQSGRSSFYCPQCQK</sequence>
<dbReference type="InterPro" id="IPR035937">
    <property type="entry name" value="FPG_N"/>
</dbReference>
<dbReference type="GO" id="GO:0006284">
    <property type="term" value="P:base-excision repair"/>
    <property type="evidence" value="ECO:0007669"/>
    <property type="project" value="InterPro"/>
</dbReference>
<evidence type="ECO:0000256" key="12">
    <source>
        <dbReference type="ARBA" id="ARBA00023268"/>
    </source>
</evidence>
<dbReference type="OrthoDB" id="9800855at2"/>
<evidence type="ECO:0000313" key="19">
    <source>
        <dbReference type="Proteomes" id="UP000057213"/>
    </source>
</evidence>
<evidence type="ECO:0000256" key="14">
    <source>
        <dbReference type="ARBA" id="ARBA00044632"/>
    </source>
</evidence>
<dbReference type="PATRIC" id="fig|1318743.3.peg.654"/>
<comment type="catalytic activity">
    <reaction evidence="14 15">
        <text>2'-deoxyribonucleotide-(2'-deoxyribose 5'-phosphate)-2'-deoxyribonucleotide-DNA = a 3'-end 2'-deoxyribonucleotide-(2,3-dehydro-2,3-deoxyribose 5'-phosphate)-DNA + a 5'-end 5'-phospho-2'-deoxyribonucleoside-DNA + H(+)</text>
        <dbReference type="Rhea" id="RHEA:66592"/>
        <dbReference type="Rhea" id="RHEA-COMP:13180"/>
        <dbReference type="Rhea" id="RHEA-COMP:16897"/>
        <dbReference type="Rhea" id="RHEA-COMP:17067"/>
        <dbReference type="ChEBI" id="CHEBI:15378"/>
        <dbReference type="ChEBI" id="CHEBI:136412"/>
        <dbReference type="ChEBI" id="CHEBI:157695"/>
        <dbReference type="ChEBI" id="CHEBI:167181"/>
        <dbReference type="EC" id="4.2.99.18"/>
    </reaction>
</comment>
<keyword evidence="10 15" id="KW-0234">DNA repair</keyword>
<dbReference type="RefSeq" id="WP_053944021.1">
    <property type="nucleotide sequence ID" value="NZ_CP010401.1"/>
</dbReference>
<dbReference type="HAMAP" id="MF_00103">
    <property type="entry name" value="Fapy_DNA_glycosyl"/>
    <property type="match status" value="1"/>
</dbReference>
<evidence type="ECO:0000259" key="17">
    <source>
        <dbReference type="PROSITE" id="PS51068"/>
    </source>
</evidence>
<evidence type="ECO:0000256" key="6">
    <source>
        <dbReference type="ARBA" id="ARBA00022771"/>
    </source>
</evidence>
<accession>A0A0M4M5S1</accession>
<dbReference type="PROSITE" id="PS01242">
    <property type="entry name" value="ZF_FPG_1"/>
    <property type="match status" value="1"/>
</dbReference>
<comment type="subunit">
    <text evidence="3 15">Monomer.</text>
</comment>
<dbReference type="Pfam" id="PF06827">
    <property type="entry name" value="zf-FPG_IleRS"/>
    <property type="match status" value="1"/>
</dbReference>
<protein>
    <recommendedName>
        <fullName evidence="15">Formamidopyrimidine-DNA glycosylase</fullName>
        <shortName evidence="15">Fapy-DNA glycosylase</shortName>
        <ecNumber evidence="15">3.2.2.23</ecNumber>
    </recommendedName>
    <alternativeName>
        <fullName evidence="15">DNA-(apurinic or apyrimidinic site) lyase MutM</fullName>
        <shortName evidence="15">AP lyase MutM</shortName>
        <ecNumber evidence="15">4.2.99.18</ecNumber>
    </alternativeName>
</protein>
<evidence type="ECO:0000256" key="3">
    <source>
        <dbReference type="ARBA" id="ARBA00011245"/>
    </source>
</evidence>
<evidence type="ECO:0000256" key="1">
    <source>
        <dbReference type="ARBA" id="ARBA00001668"/>
    </source>
</evidence>
<dbReference type="PANTHER" id="PTHR22993:SF9">
    <property type="entry name" value="FORMAMIDOPYRIMIDINE-DNA GLYCOSYLASE"/>
    <property type="match status" value="1"/>
</dbReference>
<dbReference type="EMBL" id="CP010401">
    <property type="protein sequence ID" value="ALE03454.1"/>
    <property type="molecule type" value="Genomic_DNA"/>
</dbReference>
<dbReference type="InterPro" id="IPR000214">
    <property type="entry name" value="Znf_DNA_glyclase/AP_lyase"/>
</dbReference>
<dbReference type="SMART" id="SM00898">
    <property type="entry name" value="Fapy_DNA_glyco"/>
    <property type="match status" value="1"/>
</dbReference>
<dbReference type="SUPFAM" id="SSF46946">
    <property type="entry name" value="S13-like H2TH domain"/>
    <property type="match status" value="1"/>
</dbReference>
<feature type="domain" description="Formamidopyrimidine-DNA glycosylase catalytic" evidence="17">
    <location>
        <begin position="2"/>
        <end position="126"/>
    </location>
</feature>
<dbReference type="KEGG" id="banc:PU02_0640"/>
<dbReference type="AlphaFoldDB" id="A0A0M4M5S1"/>
<organism evidence="18 19">
    <name type="scientific">Bartonella ancashensis</name>
    <dbReference type="NCBI Taxonomy" id="1318743"/>
    <lineage>
        <taxon>Bacteria</taxon>
        <taxon>Pseudomonadati</taxon>
        <taxon>Pseudomonadota</taxon>
        <taxon>Alphaproteobacteria</taxon>
        <taxon>Hyphomicrobiales</taxon>
        <taxon>Bartonellaceae</taxon>
        <taxon>Bartonella</taxon>
    </lineage>
</organism>
<dbReference type="NCBIfam" id="TIGR00577">
    <property type="entry name" value="fpg"/>
    <property type="match status" value="1"/>
</dbReference>
<dbReference type="InterPro" id="IPR020629">
    <property type="entry name" value="FPG_Glyclase"/>
</dbReference>
<dbReference type="PROSITE" id="PS51068">
    <property type="entry name" value="FPG_CAT"/>
    <property type="match status" value="1"/>
</dbReference>
<proteinExistence type="inferred from homology"/>
<dbReference type="GO" id="GO:0008270">
    <property type="term" value="F:zinc ion binding"/>
    <property type="evidence" value="ECO:0007669"/>
    <property type="project" value="UniProtKB-UniRule"/>
</dbReference>
<evidence type="ECO:0000256" key="2">
    <source>
        <dbReference type="ARBA" id="ARBA00009409"/>
    </source>
</evidence>
<dbReference type="InterPro" id="IPR015886">
    <property type="entry name" value="H2TH_FPG"/>
</dbReference>
<dbReference type="Pfam" id="PF06831">
    <property type="entry name" value="H2TH"/>
    <property type="match status" value="1"/>
</dbReference>
<keyword evidence="4 15" id="KW-0479">Metal-binding</keyword>
<keyword evidence="11 15" id="KW-0456">Lyase</keyword>
<dbReference type="PROSITE" id="PS51066">
    <property type="entry name" value="ZF_FPG_2"/>
    <property type="match status" value="1"/>
</dbReference>
<keyword evidence="12 15" id="KW-0511">Multifunctional enzyme</keyword>
<evidence type="ECO:0000256" key="5">
    <source>
        <dbReference type="ARBA" id="ARBA00022763"/>
    </source>
</evidence>
<dbReference type="GO" id="GO:0140078">
    <property type="term" value="F:class I DNA-(apurinic or apyrimidinic site) endonuclease activity"/>
    <property type="evidence" value="ECO:0007669"/>
    <property type="project" value="UniProtKB-EC"/>
</dbReference>
<feature type="active site" description="Proton donor; for delta-elimination activity" evidence="15">
    <location>
        <position position="281"/>
    </location>
</feature>
<dbReference type="InterPro" id="IPR015887">
    <property type="entry name" value="DNA_glyclase_Znf_dom_DNA_BS"/>
</dbReference>
<dbReference type="CDD" id="cd08966">
    <property type="entry name" value="EcFpg-like_N"/>
    <property type="match status" value="1"/>
</dbReference>
<evidence type="ECO:0000256" key="15">
    <source>
        <dbReference type="HAMAP-Rule" id="MF_00103"/>
    </source>
</evidence>
<dbReference type="InterPro" id="IPR010663">
    <property type="entry name" value="Znf_FPG/IleRS"/>
</dbReference>
<dbReference type="Gene3D" id="1.10.8.50">
    <property type="match status" value="1"/>
</dbReference>
<comment type="cofactor">
    <cofactor evidence="15">
        <name>Zn(2+)</name>
        <dbReference type="ChEBI" id="CHEBI:29105"/>
    </cofactor>
    <text evidence="15">Binds 1 zinc ion per subunit.</text>
</comment>
<feature type="active site" description="Proton donor" evidence="15">
    <location>
        <position position="3"/>
    </location>
</feature>
<feature type="domain" description="FPG-type" evidence="16">
    <location>
        <begin position="257"/>
        <end position="291"/>
    </location>
</feature>
<evidence type="ECO:0000256" key="7">
    <source>
        <dbReference type="ARBA" id="ARBA00022801"/>
    </source>
</evidence>
<evidence type="ECO:0000256" key="9">
    <source>
        <dbReference type="ARBA" id="ARBA00023125"/>
    </source>
</evidence>
<comment type="similarity">
    <text evidence="2 15">Belongs to the FPG family.</text>
</comment>
<comment type="function">
    <text evidence="15">Involved in base excision repair of DNA damaged by oxidation or by mutagenic agents. Acts as DNA glycosylase that recognizes and removes damaged bases. Has a preference for oxidized purines, such as 7,8-dihydro-8-oxoguanine (8-oxoG). Has AP (apurinic/apyrimidinic) lyase activity and introduces nicks in the DNA strand. Cleaves the DNA backbone by beta-delta elimination to generate a single-strand break at the site of the removed base with both 3'- and 5'-phosphates.</text>
</comment>
<feature type="binding site" evidence="15">
    <location>
        <position position="102"/>
    </location>
    <ligand>
        <name>DNA</name>
        <dbReference type="ChEBI" id="CHEBI:16991"/>
    </ligand>
</feature>
<dbReference type="EC" id="3.2.2.23" evidence="15"/>
<dbReference type="GO" id="GO:0034039">
    <property type="term" value="F:8-oxo-7,8-dihydroguanine DNA N-glycosylase activity"/>
    <property type="evidence" value="ECO:0007669"/>
    <property type="project" value="TreeGrafter"/>
</dbReference>
<evidence type="ECO:0000256" key="10">
    <source>
        <dbReference type="ARBA" id="ARBA00023204"/>
    </source>
</evidence>
<dbReference type="InterPro" id="IPR012319">
    <property type="entry name" value="FPG_cat"/>
</dbReference>
<keyword evidence="19" id="KW-1185">Reference proteome</keyword>
<keyword evidence="5 15" id="KW-0227">DNA damage</keyword>
<reference evidence="18 19" key="1">
    <citation type="journal article" date="2015" name="Genome Announc.">
        <title>Complete Genome Sequence of Bartonella ancashensis Strain 20.00, Isolated from the Blood of a Patient with Verruga Peruana.</title>
        <authorList>
            <person name="Hang J."/>
            <person name="Mullins K.E."/>
            <person name="Clifford R.J."/>
            <person name="Onmus-Leone F."/>
            <person name="Yang Y."/>
            <person name="Jiang J."/>
            <person name="Leguia M."/>
            <person name="Kasper M.R."/>
            <person name="Maguina C."/>
            <person name="Lesho E.P."/>
            <person name="Jarman R.G."/>
            <person name="Richards A.L."/>
            <person name="Blazes D."/>
        </authorList>
    </citation>
    <scope>NUCLEOTIDE SEQUENCE [LARGE SCALE GENOMIC DNA]</scope>
    <source>
        <strain evidence="18 19">20.00</strain>
    </source>
</reference>
<keyword evidence="8 15" id="KW-0862">Zinc</keyword>
<dbReference type="STRING" id="1318743.PU02_0640"/>
<keyword evidence="7 15" id="KW-0378">Hydrolase</keyword>
<keyword evidence="13 15" id="KW-0326">Glycosidase</keyword>
<feature type="binding site" evidence="15">
    <location>
        <position position="166"/>
    </location>
    <ligand>
        <name>DNA</name>
        <dbReference type="ChEBI" id="CHEBI:16991"/>
    </ligand>
</feature>
<dbReference type="SUPFAM" id="SSF57716">
    <property type="entry name" value="Glucocorticoid receptor-like (DNA-binding domain)"/>
    <property type="match status" value="1"/>
</dbReference>
<keyword evidence="9 15" id="KW-0238">DNA-binding</keyword>
<evidence type="ECO:0000256" key="11">
    <source>
        <dbReference type="ARBA" id="ARBA00023239"/>
    </source>
</evidence>
<dbReference type="FunFam" id="1.10.8.50:FF:000003">
    <property type="entry name" value="Formamidopyrimidine-DNA glycosylase"/>
    <property type="match status" value="1"/>
</dbReference>
<dbReference type="SUPFAM" id="SSF81624">
    <property type="entry name" value="N-terminal domain of MutM-like DNA repair proteins"/>
    <property type="match status" value="1"/>
</dbReference>
<dbReference type="Pfam" id="PF01149">
    <property type="entry name" value="Fapy_DNA_glyco"/>
    <property type="match status" value="1"/>
</dbReference>
<dbReference type="EC" id="4.2.99.18" evidence="15"/>
<evidence type="ECO:0000256" key="8">
    <source>
        <dbReference type="ARBA" id="ARBA00022833"/>
    </source>
</evidence>
<gene>
    <name evidence="15" type="primary">mutM</name>
    <name evidence="15" type="synonym">fpg</name>
    <name evidence="18" type="ORF">PU02_0640</name>
</gene>
<evidence type="ECO:0000259" key="16">
    <source>
        <dbReference type="PROSITE" id="PS51066"/>
    </source>
</evidence>
<dbReference type="NCBIfam" id="NF002211">
    <property type="entry name" value="PRK01103.1"/>
    <property type="match status" value="1"/>
</dbReference>
<dbReference type="InterPro" id="IPR010979">
    <property type="entry name" value="Ribosomal_uS13-like_H2TH"/>
</dbReference>
<feature type="active site" description="Proton donor; for beta-elimination activity" evidence="15">
    <location>
        <position position="58"/>
    </location>
</feature>
<dbReference type="PANTHER" id="PTHR22993">
    <property type="entry name" value="FORMAMIDOPYRIMIDINE-DNA GLYCOSYLASE"/>
    <property type="match status" value="1"/>
</dbReference>
<feature type="active site" description="Schiff-base intermediate with DNA" evidence="15">
    <location>
        <position position="2"/>
    </location>
</feature>
<dbReference type="Proteomes" id="UP000057213">
    <property type="component" value="Chromosome"/>
</dbReference>
<evidence type="ECO:0000313" key="18">
    <source>
        <dbReference type="EMBL" id="ALE03454.1"/>
    </source>
</evidence>
<evidence type="ECO:0000256" key="4">
    <source>
        <dbReference type="ARBA" id="ARBA00022723"/>
    </source>
</evidence>